<feature type="region of interest" description="Disordered" evidence="1">
    <location>
        <begin position="1"/>
        <end position="37"/>
    </location>
</feature>
<dbReference type="EMBL" id="FNIE01000004">
    <property type="protein sequence ID" value="SDN39667.1"/>
    <property type="molecule type" value="Genomic_DNA"/>
</dbReference>
<evidence type="ECO:0000313" key="2">
    <source>
        <dbReference type="EMBL" id="SDN39667.1"/>
    </source>
</evidence>
<proteinExistence type="predicted"/>
<feature type="compositionally biased region" description="Low complexity" evidence="1">
    <location>
        <begin position="226"/>
        <end position="238"/>
    </location>
</feature>
<evidence type="ECO:0000313" key="3">
    <source>
        <dbReference type="Proteomes" id="UP000199341"/>
    </source>
</evidence>
<feature type="compositionally biased region" description="Low complexity" evidence="1">
    <location>
        <begin position="79"/>
        <end position="97"/>
    </location>
</feature>
<reference evidence="2 3" key="1">
    <citation type="submission" date="2016-10" db="EMBL/GenBank/DDBJ databases">
        <authorList>
            <person name="de Groot N.N."/>
        </authorList>
    </citation>
    <scope>NUCLEOTIDE SEQUENCE [LARGE SCALE GENOMIC DNA]</scope>
    <source>
        <strain evidence="2 3">CGMCC 4.2022</strain>
    </source>
</reference>
<accession>A0A1H0B1W3</accession>
<keyword evidence="3" id="KW-1185">Reference proteome</keyword>
<gene>
    <name evidence="2" type="ORF">SAMN05216259_10417</name>
</gene>
<feature type="region of interest" description="Disordered" evidence="1">
    <location>
        <begin position="145"/>
        <end position="257"/>
    </location>
</feature>
<dbReference type="PROSITE" id="PS51257">
    <property type="entry name" value="PROKAR_LIPOPROTEIN"/>
    <property type="match status" value="1"/>
</dbReference>
<feature type="compositionally biased region" description="Low complexity" evidence="1">
    <location>
        <begin position="154"/>
        <end position="182"/>
    </location>
</feature>
<evidence type="ECO:0000256" key="1">
    <source>
        <dbReference type="SAM" id="MobiDB-lite"/>
    </source>
</evidence>
<sequence>MPRSTSTNANRPVASSTTASGISGPASVGCAGSSCQSPAAAAPAAWNVTAASTRAGPCSRSPVLAAAFRPVARAPAAPAAPLKAGSSPEAAASARPAVTQNQYDCRARRTRPANGGRSTGRAGPGARGCVPSWCGTSRTRSCSGVASRNRAGVTRTSPRTSAPARTTRAARAACRPRPAAPRADPEENNTSFPRPFKAGRRGVAVPGSGRTRDATRNDARCRRKGYGTCRGARRGAGYRPRRDSGCSGGMGSCTARTGRTGRIDRLHHRGRLQAKGRTYFRLHPLQVPNDLPV</sequence>
<protein>
    <submittedName>
        <fullName evidence="2">Uncharacterized protein</fullName>
    </submittedName>
</protein>
<organism evidence="2 3">
    <name type="scientific">Actinacidiphila guanduensis</name>
    <dbReference type="NCBI Taxonomy" id="310781"/>
    <lineage>
        <taxon>Bacteria</taxon>
        <taxon>Bacillati</taxon>
        <taxon>Actinomycetota</taxon>
        <taxon>Actinomycetes</taxon>
        <taxon>Kitasatosporales</taxon>
        <taxon>Streptomycetaceae</taxon>
        <taxon>Actinacidiphila</taxon>
    </lineage>
</organism>
<feature type="compositionally biased region" description="Basic and acidic residues" evidence="1">
    <location>
        <begin position="210"/>
        <end position="220"/>
    </location>
</feature>
<dbReference type="AlphaFoldDB" id="A0A1H0B1W3"/>
<name>A0A1H0B1W3_9ACTN</name>
<feature type="region of interest" description="Disordered" evidence="1">
    <location>
        <begin position="79"/>
        <end position="128"/>
    </location>
</feature>
<dbReference type="Proteomes" id="UP000199341">
    <property type="component" value="Unassembled WGS sequence"/>
</dbReference>
<feature type="compositionally biased region" description="Polar residues" evidence="1">
    <location>
        <begin position="1"/>
        <end position="21"/>
    </location>
</feature>